<dbReference type="EMBL" id="JACCBN010000001">
    <property type="protein sequence ID" value="NYD37261.1"/>
    <property type="molecule type" value="Genomic_DNA"/>
</dbReference>
<evidence type="ECO:0000313" key="3">
    <source>
        <dbReference type="EMBL" id="NYD37261.1"/>
    </source>
</evidence>
<evidence type="ECO:0000256" key="1">
    <source>
        <dbReference type="SAM" id="MobiDB-lite"/>
    </source>
</evidence>
<evidence type="ECO:0000313" key="4">
    <source>
        <dbReference type="Proteomes" id="UP000535890"/>
    </source>
</evidence>
<feature type="compositionally biased region" description="Acidic residues" evidence="1">
    <location>
        <begin position="364"/>
        <end position="374"/>
    </location>
</feature>
<reference evidence="3 4" key="1">
    <citation type="submission" date="2020-07" db="EMBL/GenBank/DDBJ databases">
        <title>Sequencing the genomes of 1000 actinobacteria strains.</title>
        <authorList>
            <person name="Klenk H.-P."/>
        </authorList>
    </citation>
    <scope>NUCLEOTIDE SEQUENCE [LARGE SCALE GENOMIC DNA]</scope>
    <source>
        <strain evidence="3 4">DSM 45772</strain>
    </source>
</reference>
<feature type="transmembrane region" description="Helical" evidence="2">
    <location>
        <begin position="67"/>
        <end position="96"/>
    </location>
</feature>
<dbReference type="Proteomes" id="UP000535890">
    <property type="component" value="Unassembled WGS sequence"/>
</dbReference>
<feature type="region of interest" description="Disordered" evidence="1">
    <location>
        <begin position="169"/>
        <end position="284"/>
    </location>
</feature>
<evidence type="ECO:0000256" key="2">
    <source>
        <dbReference type="SAM" id="Phobius"/>
    </source>
</evidence>
<keyword evidence="2" id="KW-0812">Transmembrane</keyword>
<feature type="transmembrane region" description="Helical" evidence="2">
    <location>
        <begin position="108"/>
        <end position="126"/>
    </location>
</feature>
<organism evidence="3 4">
    <name type="scientific">Actinomycetospora corticicola</name>
    <dbReference type="NCBI Taxonomy" id="663602"/>
    <lineage>
        <taxon>Bacteria</taxon>
        <taxon>Bacillati</taxon>
        <taxon>Actinomycetota</taxon>
        <taxon>Actinomycetes</taxon>
        <taxon>Pseudonocardiales</taxon>
        <taxon>Pseudonocardiaceae</taxon>
        <taxon>Actinomycetospora</taxon>
    </lineage>
</organism>
<dbReference type="AlphaFoldDB" id="A0A7Y9DXK4"/>
<feature type="region of interest" description="Disordered" evidence="1">
    <location>
        <begin position="361"/>
        <end position="382"/>
    </location>
</feature>
<feature type="compositionally biased region" description="Gly residues" evidence="1">
    <location>
        <begin position="252"/>
        <end position="263"/>
    </location>
</feature>
<gene>
    <name evidence="3" type="ORF">BJ983_003363</name>
</gene>
<comment type="caution">
    <text evidence="3">The sequence shown here is derived from an EMBL/GenBank/DDBJ whole genome shotgun (WGS) entry which is preliminary data.</text>
</comment>
<protein>
    <submittedName>
        <fullName evidence="3">Uncharacterized protein</fullName>
    </submittedName>
</protein>
<feature type="compositionally biased region" description="Basic and acidic residues" evidence="1">
    <location>
        <begin position="265"/>
        <end position="284"/>
    </location>
</feature>
<accession>A0A7Y9DXK4</accession>
<name>A0A7Y9DXK4_9PSEU</name>
<proteinExistence type="predicted"/>
<keyword evidence="2" id="KW-0472">Membrane</keyword>
<feature type="compositionally biased region" description="Gly residues" evidence="1">
    <location>
        <begin position="230"/>
        <end position="242"/>
    </location>
</feature>
<keyword evidence="2" id="KW-1133">Transmembrane helix</keyword>
<keyword evidence="4" id="KW-1185">Reference proteome</keyword>
<feature type="transmembrane region" description="Helical" evidence="2">
    <location>
        <begin position="132"/>
        <end position="153"/>
    </location>
</feature>
<feature type="transmembrane region" description="Helical" evidence="2">
    <location>
        <begin position="12"/>
        <end position="28"/>
    </location>
</feature>
<sequence length="405" mass="39965">MTTPTDRSVTPLVVTVLAGYALLAYAAVAPTLNLAGALLGLVLALAVLGLQVGYVSRPGVVHPREGVVVALLALACLVYVPIVAIGVGWIGFAGFLAGSLRILLPPRVGLAGLAVVVVSVGVLAGLVAGAPLFTVVTSAVSTLVTGLVVHGLTRWWQYTGSARPAPVLPAPPAAAGESASTETTPVETTSAVATPQGVGSEPAGGTADGDDADGGKADGGGSDATDAGGSAEGGSAAGGDGPAGSAEVSGVADGGTADGGTADGGKADGGKADGGKADKPADPAADRWADALRTARSDLDTAGVELTVLGADVELPDEIAAPFVELLRVAVAHTTRSPAATTCRVSVVRRATEARIVVTHDGATDDPDPEDFEPLGERFEDRDGSVLAERDDAEFTVDGRLPLPA</sequence>
<dbReference type="RefSeq" id="WP_179794836.1">
    <property type="nucleotide sequence ID" value="NZ_BAABHP010000014.1"/>
</dbReference>
<feature type="transmembrane region" description="Helical" evidence="2">
    <location>
        <begin position="35"/>
        <end position="55"/>
    </location>
</feature>
<feature type="compositionally biased region" description="Low complexity" evidence="1">
    <location>
        <begin position="173"/>
        <end position="185"/>
    </location>
</feature>